<organism evidence="3 4">
    <name type="scientific">Coccomyxa viridis</name>
    <dbReference type="NCBI Taxonomy" id="1274662"/>
    <lineage>
        <taxon>Eukaryota</taxon>
        <taxon>Viridiplantae</taxon>
        <taxon>Chlorophyta</taxon>
        <taxon>core chlorophytes</taxon>
        <taxon>Trebouxiophyceae</taxon>
        <taxon>Trebouxiophyceae incertae sedis</taxon>
        <taxon>Coccomyxaceae</taxon>
        <taxon>Coccomyxa</taxon>
    </lineage>
</organism>
<dbReference type="EMBL" id="CAXHTA020000017">
    <property type="protein sequence ID" value="CAL5227200.1"/>
    <property type="molecule type" value="Genomic_DNA"/>
</dbReference>
<keyword evidence="4" id="KW-1185">Reference proteome</keyword>
<reference evidence="3 4" key="1">
    <citation type="submission" date="2024-06" db="EMBL/GenBank/DDBJ databases">
        <authorList>
            <person name="Kraege A."/>
            <person name="Thomma B."/>
        </authorList>
    </citation>
    <scope>NUCLEOTIDE SEQUENCE [LARGE SCALE GENOMIC DNA]</scope>
</reference>
<evidence type="ECO:0000256" key="1">
    <source>
        <dbReference type="ARBA" id="ARBA00009199"/>
    </source>
</evidence>
<dbReference type="PROSITE" id="PS00571">
    <property type="entry name" value="AMIDASES"/>
    <property type="match status" value="1"/>
</dbReference>
<evidence type="ECO:0000313" key="3">
    <source>
        <dbReference type="EMBL" id="CAL5227200.1"/>
    </source>
</evidence>
<sequence>MRDSGIPQAVRDIDLPEPATYKPYWLQRSSTTSKDEVVVEDKPVQERLDLASQAIPGFAAQLNGRLSDEPKHSSAPQQRWTISDFAEAYRRGLTTPSEVAQRIINLIWEQDSCDPPMRMILAHIPDDLRKQAAASTARFKQGKPLSILDGVPYTIIDGIDALPYGTTAGTTFMHKHRPVTGSAPCIEQLAASGALLIGKSNLHEIGVGMTGLNTRHGTTRNPHDPRCYTGGSSSGSAAAVASGLCPFALGIDGGGSVRVPSALCGIVGLRPTVGRTSTQNCPENAFSIMSFGTHTTCVADAMLIYSVIANAGTELATPRPAPLRVPSQLFDDTPAAAELVMPLKGRRVGVYKQLFEDASPEVVSACRNAVDLLREHGCEVVPICVPDLELVRVAQILTISSEMCQAYKFAMADSKLRSQFNLETRVSLAAAARFTATDYLQAQKIRTRLMIHYTRIFYEKDVDYVATPTTGTTAPIIREDALAMGETDLPQTGELMRFTISANMAGIPAISVPVGHCSKGLPIGLQLMGRPWEEASLLYASSVLESAVKPLMRMPAVSYNLLDSQH</sequence>
<gene>
    <name evidence="3" type="primary">g10117</name>
    <name evidence="3" type="ORF">VP750_LOCUS9106</name>
</gene>
<dbReference type="Gene3D" id="3.90.1300.10">
    <property type="entry name" value="Amidase signature (AS) domain"/>
    <property type="match status" value="1"/>
</dbReference>
<dbReference type="PANTHER" id="PTHR11895">
    <property type="entry name" value="TRANSAMIDASE"/>
    <property type="match status" value="1"/>
</dbReference>
<dbReference type="SUPFAM" id="SSF75304">
    <property type="entry name" value="Amidase signature (AS) enzymes"/>
    <property type="match status" value="1"/>
</dbReference>
<comment type="similarity">
    <text evidence="1">Belongs to the amidase family.</text>
</comment>
<dbReference type="PANTHER" id="PTHR11895:SF67">
    <property type="entry name" value="AMIDASE DOMAIN-CONTAINING PROTEIN"/>
    <property type="match status" value="1"/>
</dbReference>
<comment type="caution">
    <text evidence="3">The sequence shown here is derived from an EMBL/GenBank/DDBJ whole genome shotgun (WGS) entry which is preliminary data.</text>
</comment>
<dbReference type="InterPro" id="IPR036928">
    <property type="entry name" value="AS_sf"/>
</dbReference>
<evidence type="ECO:0000259" key="2">
    <source>
        <dbReference type="Pfam" id="PF01425"/>
    </source>
</evidence>
<dbReference type="InterPro" id="IPR020556">
    <property type="entry name" value="Amidase_CS"/>
</dbReference>
<dbReference type="Proteomes" id="UP001497392">
    <property type="component" value="Unassembled WGS sequence"/>
</dbReference>
<feature type="domain" description="Amidase" evidence="2">
    <location>
        <begin position="114"/>
        <end position="538"/>
    </location>
</feature>
<dbReference type="InterPro" id="IPR000120">
    <property type="entry name" value="Amidase"/>
</dbReference>
<protein>
    <submittedName>
        <fullName evidence="3">G10117 protein</fullName>
    </submittedName>
</protein>
<dbReference type="Pfam" id="PF01425">
    <property type="entry name" value="Amidase"/>
    <property type="match status" value="1"/>
</dbReference>
<dbReference type="InterPro" id="IPR023631">
    <property type="entry name" value="Amidase_dom"/>
</dbReference>
<accession>A0ABP1G751</accession>
<evidence type="ECO:0000313" key="4">
    <source>
        <dbReference type="Proteomes" id="UP001497392"/>
    </source>
</evidence>
<proteinExistence type="inferred from homology"/>
<name>A0ABP1G751_9CHLO</name>